<organism evidence="1 2">
    <name type="scientific">Gibberella zeae</name>
    <name type="common">Wheat head blight fungus</name>
    <name type="synonym">Fusarium graminearum</name>
    <dbReference type="NCBI Taxonomy" id="5518"/>
    <lineage>
        <taxon>Eukaryota</taxon>
        <taxon>Fungi</taxon>
        <taxon>Dikarya</taxon>
        <taxon>Ascomycota</taxon>
        <taxon>Pezizomycotina</taxon>
        <taxon>Sordariomycetes</taxon>
        <taxon>Hypocreomycetidae</taxon>
        <taxon>Hypocreales</taxon>
        <taxon>Nectriaceae</taxon>
        <taxon>Fusarium</taxon>
    </lineage>
</organism>
<evidence type="ECO:0000313" key="2">
    <source>
        <dbReference type="Proteomes" id="UP000746612"/>
    </source>
</evidence>
<evidence type="ECO:0000313" key="1">
    <source>
        <dbReference type="EMBL" id="CAG1989565.1"/>
    </source>
</evidence>
<sequence>MVFNSVSLPAKLSEPTSTTCLRGILFPPGQYTEFLVNPVFLDGLPERSSLLVDTELVIFRRRGRRAVRATIMTEMQISAVAQISKILLVKGVHELRELTNGNVIVDVEHCDESANTDGDGDYSHSKDDS</sequence>
<name>A0A4U9EMC0_GIBZA</name>
<dbReference type="AlphaFoldDB" id="A0A4U9EMC0"/>
<comment type="caution">
    <text evidence="1">The sequence shown here is derived from an EMBL/GenBank/DDBJ whole genome shotgun (WGS) entry which is preliminary data.</text>
</comment>
<dbReference type="EMBL" id="CAJPIJ010000146">
    <property type="protein sequence ID" value="CAG1989565.1"/>
    <property type="molecule type" value="Genomic_DNA"/>
</dbReference>
<dbReference type="Proteomes" id="UP000746612">
    <property type="component" value="Unassembled WGS sequence"/>
</dbReference>
<accession>A0A4U9EMC0</accession>
<proteinExistence type="predicted"/>
<gene>
    <name evidence="1" type="ORF">MDCFG202_LOCUS307222</name>
</gene>
<reference evidence="1" key="1">
    <citation type="submission" date="2021-03" db="EMBL/GenBank/DDBJ databases">
        <authorList>
            <person name="Alouane T."/>
            <person name="Langin T."/>
            <person name="Bonhomme L."/>
        </authorList>
    </citation>
    <scope>NUCLEOTIDE SEQUENCE</scope>
    <source>
        <strain evidence="1">MDC_Fg202</strain>
    </source>
</reference>
<protein>
    <submittedName>
        <fullName evidence="1">Uncharacterized protein</fullName>
    </submittedName>
</protein>